<gene>
    <name evidence="1" type="ORF">B0T22DRAFT_147862</name>
</gene>
<comment type="caution">
    <text evidence="1">The sequence shown here is derived from an EMBL/GenBank/DDBJ whole genome shotgun (WGS) entry which is preliminary data.</text>
</comment>
<reference evidence="1" key="1">
    <citation type="journal article" date="2023" name="Mol. Phylogenet. Evol.">
        <title>Genome-scale phylogeny and comparative genomics of the fungal order Sordariales.</title>
        <authorList>
            <person name="Hensen N."/>
            <person name="Bonometti L."/>
            <person name="Westerberg I."/>
            <person name="Brannstrom I.O."/>
            <person name="Guillou S."/>
            <person name="Cros-Aarteil S."/>
            <person name="Calhoun S."/>
            <person name="Haridas S."/>
            <person name="Kuo A."/>
            <person name="Mondo S."/>
            <person name="Pangilinan J."/>
            <person name="Riley R."/>
            <person name="LaButti K."/>
            <person name="Andreopoulos B."/>
            <person name="Lipzen A."/>
            <person name="Chen C."/>
            <person name="Yan M."/>
            <person name="Daum C."/>
            <person name="Ng V."/>
            <person name="Clum A."/>
            <person name="Steindorff A."/>
            <person name="Ohm R.A."/>
            <person name="Martin F."/>
            <person name="Silar P."/>
            <person name="Natvig D.O."/>
            <person name="Lalanne C."/>
            <person name="Gautier V."/>
            <person name="Ament-Velasquez S.L."/>
            <person name="Kruys A."/>
            <person name="Hutchinson M.I."/>
            <person name="Powell A.J."/>
            <person name="Barry K."/>
            <person name="Miller A.N."/>
            <person name="Grigoriev I.V."/>
            <person name="Debuchy R."/>
            <person name="Gladieux P."/>
            <person name="Hiltunen Thoren M."/>
            <person name="Johannesson H."/>
        </authorList>
    </citation>
    <scope>NUCLEOTIDE SEQUENCE</scope>
    <source>
        <strain evidence="1">CBS 314.62</strain>
    </source>
</reference>
<protein>
    <submittedName>
        <fullName evidence="1">Uncharacterized protein</fullName>
    </submittedName>
</protein>
<sequence length="96" mass="10097">MMPDDVLAVSSAVHGDGSITTLCFGTGEKPLDRTASNVYAVKFPDDTTRTIPVFVNIAEVDLPASSLTSSAKADVTLLTRLNDDNMALLVAEGDEP</sequence>
<proteinExistence type="predicted"/>
<dbReference type="Proteomes" id="UP001270362">
    <property type="component" value="Unassembled WGS sequence"/>
</dbReference>
<reference evidence="1" key="2">
    <citation type="submission" date="2023-06" db="EMBL/GenBank/DDBJ databases">
        <authorList>
            <consortium name="Lawrence Berkeley National Laboratory"/>
            <person name="Haridas S."/>
            <person name="Hensen N."/>
            <person name="Bonometti L."/>
            <person name="Westerberg I."/>
            <person name="Brannstrom I.O."/>
            <person name="Guillou S."/>
            <person name="Cros-Aarteil S."/>
            <person name="Calhoun S."/>
            <person name="Kuo A."/>
            <person name="Mondo S."/>
            <person name="Pangilinan J."/>
            <person name="Riley R."/>
            <person name="Labutti K."/>
            <person name="Andreopoulos B."/>
            <person name="Lipzen A."/>
            <person name="Chen C."/>
            <person name="Yanf M."/>
            <person name="Daum C."/>
            <person name="Ng V."/>
            <person name="Clum A."/>
            <person name="Steindorff A."/>
            <person name="Ohm R."/>
            <person name="Martin F."/>
            <person name="Silar P."/>
            <person name="Natvig D."/>
            <person name="Lalanne C."/>
            <person name="Gautier V."/>
            <person name="Ament-Velasquez S.L."/>
            <person name="Kruys A."/>
            <person name="Hutchinson M.I."/>
            <person name="Powell A.J."/>
            <person name="Barry K."/>
            <person name="Miller A.N."/>
            <person name="Grigoriev I.V."/>
            <person name="Debuchy R."/>
            <person name="Gladieux P."/>
            <person name="Thoren M.H."/>
            <person name="Johannesson H."/>
        </authorList>
    </citation>
    <scope>NUCLEOTIDE SEQUENCE</scope>
    <source>
        <strain evidence="1">CBS 314.62</strain>
    </source>
</reference>
<evidence type="ECO:0000313" key="1">
    <source>
        <dbReference type="EMBL" id="KAK3688195.1"/>
    </source>
</evidence>
<accession>A0AAE0X8Y1</accession>
<evidence type="ECO:0000313" key="2">
    <source>
        <dbReference type="Proteomes" id="UP001270362"/>
    </source>
</evidence>
<name>A0AAE0X8Y1_9PEZI</name>
<keyword evidence="2" id="KW-1185">Reference proteome</keyword>
<dbReference type="AlphaFoldDB" id="A0AAE0X8Y1"/>
<organism evidence="1 2">
    <name type="scientific">Podospora appendiculata</name>
    <dbReference type="NCBI Taxonomy" id="314037"/>
    <lineage>
        <taxon>Eukaryota</taxon>
        <taxon>Fungi</taxon>
        <taxon>Dikarya</taxon>
        <taxon>Ascomycota</taxon>
        <taxon>Pezizomycotina</taxon>
        <taxon>Sordariomycetes</taxon>
        <taxon>Sordariomycetidae</taxon>
        <taxon>Sordariales</taxon>
        <taxon>Podosporaceae</taxon>
        <taxon>Podospora</taxon>
    </lineage>
</organism>
<dbReference type="EMBL" id="JAULSO010000002">
    <property type="protein sequence ID" value="KAK3688195.1"/>
    <property type="molecule type" value="Genomic_DNA"/>
</dbReference>